<dbReference type="KEGG" id="azm:DM194_10370"/>
<dbReference type="Proteomes" id="UP000249605">
    <property type="component" value="Chromosome"/>
</dbReference>
<dbReference type="AlphaFoldDB" id="A0A2U9S6Y9"/>
<sequence length="81" mass="8643">MSKDTTNQTAEALFEKALSIAEKHLDEAIKEGGPLGPYIAVAMIEAAVNAAVDETSHEDVIDMLRDLAAQIEADADDAEED</sequence>
<dbReference type="EMBL" id="CP029829">
    <property type="protein sequence ID" value="AWU94633.1"/>
    <property type="molecule type" value="Genomic_DNA"/>
</dbReference>
<keyword evidence="2" id="KW-1185">Reference proteome</keyword>
<name>A0A2U9S6Y9_9PROT</name>
<evidence type="ECO:0000313" key="1">
    <source>
        <dbReference type="EMBL" id="AWU94633.1"/>
    </source>
</evidence>
<organism evidence="1 2">
    <name type="scientific">Azospirillum ramasamyi</name>
    <dbReference type="NCBI Taxonomy" id="682998"/>
    <lineage>
        <taxon>Bacteria</taxon>
        <taxon>Pseudomonadati</taxon>
        <taxon>Pseudomonadota</taxon>
        <taxon>Alphaproteobacteria</taxon>
        <taxon>Rhodospirillales</taxon>
        <taxon>Azospirillaceae</taxon>
        <taxon>Azospirillum</taxon>
    </lineage>
</organism>
<protein>
    <submittedName>
        <fullName evidence="1">Uncharacterized protein</fullName>
    </submittedName>
</protein>
<gene>
    <name evidence="1" type="ORF">DM194_10370</name>
</gene>
<dbReference type="OrthoDB" id="7361331at2"/>
<accession>A0A2U9S6Y9</accession>
<proteinExistence type="predicted"/>
<evidence type="ECO:0000313" key="2">
    <source>
        <dbReference type="Proteomes" id="UP000249605"/>
    </source>
</evidence>
<dbReference type="RefSeq" id="WP_111067245.1">
    <property type="nucleotide sequence ID" value="NZ_CP029829.1"/>
</dbReference>
<reference evidence="1 2" key="1">
    <citation type="journal article" date="2019" name="Int. J. Syst. Evol. Microbiol.">
        <title>Azospirillum ramasamyi sp. nov., a novel diazotrophic bacterium isolated from fermented bovine products.</title>
        <authorList>
            <person name="Anandham R."/>
            <person name="Heo J."/>
            <person name="Krishnamoorthy R."/>
            <person name="SenthilKumar M."/>
            <person name="Gopal N.O."/>
            <person name="Kim S.J."/>
            <person name="Kwon S.W."/>
        </authorList>
    </citation>
    <scope>NUCLEOTIDE SEQUENCE [LARGE SCALE GENOMIC DNA]</scope>
    <source>
        <strain evidence="1 2">M2T2B2</strain>
    </source>
</reference>